<evidence type="ECO:0000313" key="4">
    <source>
        <dbReference type="EMBL" id="RUO54646.1"/>
    </source>
</evidence>
<dbReference type="GO" id="GO:0004181">
    <property type="term" value="F:metallocarboxypeptidase activity"/>
    <property type="evidence" value="ECO:0007669"/>
    <property type="project" value="InterPro"/>
</dbReference>
<dbReference type="GO" id="GO:0006508">
    <property type="term" value="P:proteolysis"/>
    <property type="evidence" value="ECO:0007669"/>
    <property type="project" value="InterPro"/>
</dbReference>
<sequence length="471" mass="52401">MKKLMYPLIVSAFIAATVMPASALAHDPKTHDEHQHNHHYDPELVPGLDKQQIRFADIEPLIEQVKQNDLFRIEQVGSSYQGRPIYRISVGEGDTVVFMWSQMHGDESTATPALFDLMQKIETDPEWRASWADDITLHMIPMVNPDGAELAQRYNVQGIDVNRDAMAQQTPEGRMLMAQGRVLQPDFGFNLHDQSRYYEVGNTGKTATISVLAPAYNHAKDINGSRGRAMQLIGDLGAVTDAMIPGHVGRYNDTFAPRAFGDNFSAMGISTILIESGAYPQDPNRQKARAVNVAMLVRALDSIASEAYADVSLEPYHSIPMNNSNSFKDVIFDAVQVVDGEHTYRIDIGINRSSDARQNGYIREVGDLSVFPAFERHDAKELTYKAGKAYTIPDEGLTLSHHEYLNLMKEGFTHFNGDARILSISTHLPVLVNPRSIPGSRPQQRQNATFLLQQQDQVAIAVLAGVVIQFN</sequence>
<dbReference type="OrthoDB" id="9758209at2"/>
<dbReference type="Pfam" id="PF00246">
    <property type="entry name" value="Peptidase_M14"/>
    <property type="match status" value="1"/>
</dbReference>
<keyword evidence="2" id="KW-0732">Signal</keyword>
<dbReference type="GO" id="GO:0008270">
    <property type="term" value="F:zinc ion binding"/>
    <property type="evidence" value="ECO:0007669"/>
    <property type="project" value="InterPro"/>
</dbReference>
<reference evidence="5" key="1">
    <citation type="journal article" date="2018" name="Front. Microbiol.">
        <title>Genome-Based Analysis Reveals the Taxonomy and Diversity of the Family Idiomarinaceae.</title>
        <authorList>
            <person name="Liu Y."/>
            <person name="Lai Q."/>
            <person name="Shao Z."/>
        </authorList>
    </citation>
    <scope>NUCLEOTIDE SEQUENCE [LARGE SCALE GENOMIC DNA]</scope>
    <source>
        <strain evidence="5">BH195</strain>
    </source>
</reference>
<dbReference type="AlphaFoldDB" id="A0A432Y127"/>
<dbReference type="Proteomes" id="UP000287198">
    <property type="component" value="Unassembled WGS sequence"/>
</dbReference>
<evidence type="ECO:0000313" key="5">
    <source>
        <dbReference type="Proteomes" id="UP000287198"/>
    </source>
</evidence>
<comment type="caution">
    <text evidence="1">Lacks conserved residue(s) required for the propagation of feature annotation.</text>
</comment>
<evidence type="ECO:0000259" key="3">
    <source>
        <dbReference type="PROSITE" id="PS52035"/>
    </source>
</evidence>
<dbReference type="SUPFAM" id="SSF53187">
    <property type="entry name" value="Zn-dependent exopeptidases"/>
    <property type="match status" value="1"/>
</dbReference>
<evidence type="ECO:0000256" key="2">
    <source>
        <dbReference type="SAM" id="SignalP"/>
    </source>
</evidence>
<dbReference type="SMART" id="SM00631">
    <property type="entry name" value="Zn_pept"/>
    <property type="match status" value="1"/>
</dbReference>
<feature type="domain" description="Peptidase M14" evidence="3">
    <location>
        <begin position="37"/>
        <end position="303"/>
    </location>
</feature>
<evidence type="ECO:0000256" key="1">
    <source>
        <dbReference type="PROSITE-ProRule" id="PRU01379"/>
    </source>
</evidence>
<comment type="caution">
    <text evidence="4">The sequence shown here is derived from an EMBL/GenBank/DDBJ whole genome shotgun (WGS) entry which is preliminary data.</text>
</comment>
<name>A0A432Y127_9GAMM</name>
<protein>
    <submittedName>
        <fullName evidence="4">Peptidase M14</fullName>
    </submittedName>
</protein>
<proteinExistence type="inferred from homology"/>
<dbReference type="InterPro" id="IPR000834">
    <property type="entry name" value="Peptidase_M14"/>
</dbReference>
<accession>A0A432Y127</accession>
<comment type="similarity">
    <text evidence="1">Belongs to the peptidase M14 family.</text>
</comment>
<dbReference type="Gene3D" id="3.40.630.10">
    <property type="entry name" value="Zn peptidases"/>
    <property type="match status" value="1"/>
</dbReference>
<dbReference type="PROSITE" id="PS52035">
    <property type="entry name" value="PEPTIDASE_M14"/>
    <property type="match status" value="1"/>
</dbReference>
<dbReference type="RefSeq" id="WP_126762211.1">
    <property type="nucleotide sequence ID" value="NZ_JBHLTZ010000004.1"/>
</dbReference>
<organism evidence="4 5">
    <name type="scientific">Pseudidiomarina halophila</name>
    <dbReference type="NCBI Taxonomy" id="1449799"/>
    <lineage>
        <taxon>Bacteria</taxon>
        <taxon>Pseudomonadati</taxon>
        <taxon>Pseudomonadota</taxon>
        <taxon>Gammaproteobacteria</taxon>
        <taxon>Alteromonadales</taxon>
        <taxon>Idiomarinaceae</taxon>
        <taxon>Pseudidiomarina</taxon>
    </lineage>
</organism>
<dbReference type="EMBL" id="PIPW01000001">
    <property type="protein sequence ID" value="RUO54646.1"/>
    <property type="molecule type" value="Genomic_DNA"/>
</dbReference>
<feature type="chain" id="PRO_5019328401" evidence="2">
    <location>
        <begin position="26"/>
        <end position="471"/>
    </location>
</feature>
<keyword evidence="5" id="KW-1185">Reference proteome</keyword>
<feature type="signal peptide" evidence="2">
    <location>
        <begin position="1"/>
        <end position="25"/>
    </location>
</feature>
<gene>
    <name evidence="4" type="ORF">CWI69_04340</name>
</gene>